<accession>B7PH15</accession>
<proteinExistence type="predicted"/>
<keyword evidence="5" id="KW-1185">Reference proteome</keyword>
<reference evidence="4" key="2">
    <citation type="submission" date="2020-05" db="UniProtKB">
        <authorList>
            <consortium name="EnsemblMetazoa"/>
        </authorList>
    </citation>
    <scope>IDENTIFICATION</scope>
    <source>
        <strain evidence="4">wikel</strain>
    </source>
</reference>
<evidence type="ECO:0000313" key="4">
    <source>
        <dbReference type="EnsemblMetazoa" id="ISCW003962-PA"/>
    </source>
</evidence>
<organism>
    <name type="scientific">Ixodes scapularis</name>
    <name type="common">Black-legged tick</name>
    <name type="synonym">Deer tick</name>
    <dbReference type="NCBI Taxonomy" id="6945"/>
    <lineage>
        <taxon>Eukaryota</taxon>
        <taxon>Metazoa</taxon>
        <taxon>Ecdysozoa</taxon>
        <taxon>Arthropoda</taxon>
        <taxon>Chelicerata</taxon>
        <taxon>Arachnida</taxon>
        <taxon>Acari</taxon>
        <taxon>Parasitiformes</taxon>
        <taxon>Ixodida</taxon>
        <taxon>Ixodoidea</taxon>
        <taxon>Ixodidae</taxon>
        <taxon>Ixodinae</taxon>
        <taxon>Ixodes</taxon>
    </lineage>
</organism>
<dbReference type="GO" id="GO:0071897">
    <property type="term" value="P:DNA biosynthetic process"/>
    <property type="evidence" value="ECO:0007669"/>
    <property type="project" value="UniProtKB-ARBA"/>
</dbReference>
<reference evidence="3 5" key="1">
    <citation type="submission" date="2008-03" db="EMBL/GenBank/DDBJ databases">
        <title>Annotation of Ixodes scapularis.</title>
        <authorList>
            <consortium name="Ixodes scapularis Genome Project Consortium"/>
            <person name="Caler E."/>
            <person name="Hannick L.I."/>
            <person name="Bidwell S."/>
            <person name="Joardar V."/>
            <person name="Thiagarajan M."/>
            <person name="Amedeo P."/>
            <person name="Galinsky K.J."/>
            <person name="Schobel S."/>
            <person name="Inman J."/>
            <person name="Hostetler J."/>
            <person name="Miller J."/>
            <person name="Hammond M."/>
            <person name="Megy K."/>
            <person name="Lawson D."/>
            <person name="Kodira C."/>
            <person name="Sutton G."/>
            <person name="Meyer J."/>
            <person name="Hill C.A."/>
            <person name="Birren B."/>
            <person name="Nene V."/>
            <person name="Collins F."/>
            <person name="Alarcon-Chaidez F."/>
            <person name="Wikel S."/>
            <person name="Strausberg R."/>
        </authorList>
    </citation>
    <scope>NUCLEOTIDE SEQUENCE [LARGE SCALE GENOMIC DNA]</scope>
    <source>
        <strain evidence="5">Wikel</strain>
        <strain evidence="3">Wikel colony</strain>
    </source>
</reference>
<evidence type="ECO:0000256" key="1">
    <source>
        <dbReference type="SAM" id="MobiDB-lite"/>
    </source>
</evidence>
<dbReference type="HOGENOM" id="CLU_1519535_0_0_1"/>
<feature type="compositionally biased region" description="Polar residues" evidence="1">
    <location>
        <begin position="49"/>
        <end position="62"/>
    </location>
</feature>
<dbReference type="EnsemblMetazoa" id="ISCW003962-RA">
    <property type="protein sequence ID" value="ISCW003962-PA"/>
    <property type="gene ID" value="ISCW003962"/>
</dbReference>
<dbReference type="InterPro" id="IPR043128">
    <property type="entry name" value="Rev_trsase/Diguanyl_cyclase"/>
</dbReference>
<dbReference type="InParanoid" id="B7PH15"/>
<dbReference type="InterPro" id="IPR051320">
    <property type="entry name" value="Viral_Replic_Matur_Polypro"/>
</dbReference>
<dbReference type="VEuPathDB" id="VectorBase:ISCW003962"/>
<evidence type="ECO:0000313" key="3">
    <source>
        <dbReference type="EMBL" id="EEC05887.1"/>
    </source>
</evidence>
<protein>
    <submittedName>
        <fullName evidence="3 4">Polyprotein of retroviral origin, putative</fullName>
    </submittedName>
</protein>
<dbReference type="VEuPathDB" id="VectorBase:ISCI003962"/>
<dbReference type="PANTHER" id="PTHR33064">
    <property type="entry name" value="POL PROTEIN"/>
    <property type="match status" value="1"/>
</dbReference>
<dbReference type="Gene3D" id="3.30.70.270">
    <property type="match status" value="1"/>
</dbReference>
<dbReference type="InterPro" id="IPR038269">
    <property type="entry name" value="SCAN_sf"/>
</dbReference>
<dbReference type="Gene3D" id="1.10.4020.10">
    <property type="entry name" value="DNA breaking-rejoining enzymes"/>
    <property type="match status" value="1"/>
</dbReference>
<dbReference type="InterPro" id="IPR003309">
    <property type="entry name" value="SCAN_dom"/>
</dbReference>
<feature type="region of interest" description="Disordered" evidence="1">
    <location>
        <begin position="42"/>
        <end position="73"/>
    </location>
</feature>
<dbReference type="PROSITE" id="PS50804">
    <property type="entry name" value="SCAN_BOX"/>
    <property type="match status" value="1"/>
</dbReference>
<dbReference type="Proteomes" id="UP000001555">
    <property type="component" value="Unassembled WGS sequence"/>
</dbReference>
<evidence type="ECO:0000313" key="5">
    <source>
        <dbReference type="Proteomes" id="UP000001555"/>
    </source>
</evidence>
<dbReference type="InterPro" id="IPR043502">
    <property type="entry name" value="DNA/RNA_pol_sf"/>
</dbReference>
<dbReference type="SUPFAM" id="SSF47353">
    <property type="entry name" value="Retrovirus capsid dimerization domain-like"/>
    <property type="match status" value="1"/>
</dbReference>
<dbReference type="Pfam" id="PF02023">
    <property type="entry name" value="SCAN"/>
    <property type="match status" value="1"/>
</dbReference>
<dbReference type="AlphaFoldDB" id="B7PH15"/>
<dbReference type="SUPFAM" id="SSF56672">
    <property type="entry name" value="DNA/RNA polymerases"/>
    <property type="match status" value="1"/>
</dbReference>
<dbReference type="PANTHER" id="PTHR33064:SF29">
    <property type="entry name" value="PEPTIDASE A2 DOMAIN-CONTAINING PROTEIN-RELATED"/>
    <property type="match status" value="1"/>
</dbReference>
<feature type="domain" description="SCAN box" evidence="2">
    <location>
        <begin position="6"/>
        <end position="44"/>
    </location>
</feature>
<dbReference type="EMBL" id="ABJB010805300">
    <property type="status" value="NOT_ANNOTATED_CDS"/>
    <property type="molecule type" value="Genomic_DNA"/>
</dbReference>
<dbReference type="PaxDb" id="6945-B7PH15"/>
<dbReference type="STRING" id="6945.B7PH15"/>
<evidence type="ECO:0000259" key="2">
    <source>
        <dbReference type="PROSITE" id="PS50804"/>
    </source>
</evidence>
<dbReference type="EMBL" id="DS710489">
    <property type="protein sequence ID" value="EEC05887.1"/>
    <property type="molecule type" value="Genomic_DNA"/>
</dbReference>
<name>B7PH15_IXOSC</name>
<sequence length="177" mass="20756">MTRMKNLLVMEQMERALPREVVTWVRDREPETHEEFAKLVDRYEENRKSGGNPNVLPRTSRTSPDKRAEPTSRSALTWEEHLLHLRTTLEKFRQEGLTLKINKCQFGKREVHCLGHVIENGQSQPDPEKIETIQAVERPYTKTERGNRNVHIITKKIGTVHLRKEEYSDSSMELLLD</sequence>
<gene>
    <name evidence="3" type="ORF">IscW_ISCW003962</name>
</gene>